<dbReference type="GO" id="GO:0004372">
    <property type="term" value="F:glycine hydroxymethyltransferase activity"/>
    <property type="evidence" value="ECO:0007669"/>
    <property type="project" value="UniProtKB-UniRule"/>
</dbReference>
<feature type="modified residue" description="N6-(pyridoxal phosphate)lysine" evidence="10 11">
    <location>
        <position position="226"/>
    </location>
</feature>
<dbReference type="Gene3D" id="3.40.640.10">
    <property type="entry name" value="Type I PLP-dependent aspartate aminotransferase-like (Major domain)"/>
    <property type="match status" value="1"/>
</dbReference>
<evidence type="ECO:0000313" key="13">
    <source>
        <dbReference type="EMBL" id="AFH98889.1"/>
    </source>
</evidence>
<dbReference type="InterPro" id="IPR001085">
    <property type="entry name" value="Ser_HO-MeTrfase"/>
</dbReference>
<dbReference type="GO" id="GO:0032259">
    <property type="term" value="P:methylation"/>
    <property type="evidence" value="ECO:0007669"/>
    <property type="project" value="UniProtKB-KW"/>
</dbReference>
<evidence type="ECO:0000256" key="6">
    <source>
        <dbReference type="ARBA" id="ARBA00022563"/>
    </source>
</evidence>
<evidence type="ECO:0000256" key="9">
    <source>
        <dbReference type="ARBA" id="ARBA00022898"/>
    </source>
</evidence>
<dbReference type="Gene3D" id="3.90.1150.10">
    <property type="entry name" value="Aspartate Aminotransferase, domain 1"/>
    <property type="match status" value="1"/>
</dbReference>
<evidence type="ECO:0000256" key="7">
    <source>
        <dbReference type="ARBA" id="ARBA00022605"/>
    </source>
</evidence>
<evidence type="ECO:0000256" key="4">
    <source>
        <dbReference type="ARBA" id="ARBA00011738"/>
    </source>
</evidence>
<feature type="binding site" evidence="10">
    <location>
        <begin position="350"/>
        <end position="352"/>
    </location>
    <ligand>
        <name>(6S)-5,6,7,8-tetrahydrofolate</name>
        <dbReference type="ChEBI" id="CHEBI:57453"/>
    </ligand>
</feature>
<feature type="domain" description="Serine hydroxymethyltransferase-like" evidence="12">
    <location>
        <begin position="5"/>
        <end position="379"/>
    </location>
</feature>
<dbReference type="InterPro" id="IPR049943">
    <property type="entry name" value="Ser_HO-MeTrfase-like"/>
</dbReference>
<comment type="pathway">
    <text evidence="10">One-carbon metabolism; tetrahydrofolate interconversion.</text>
</comment>
<feature type="site" description="Plays an important role in substrate specificity" evidence="10">
    <location>
        <position position="225"/>
    </location>
</feature>
<dbReference type="FunFam" id="3.40.640.10:FF:000001">
    <property type="entry name" value="Serine hydroxymethyltransferase"/>
    <property type="match status" value="1"/>
</dbReference>
<dbReference type="InterPro" id="IPR015421">
    <property type="entry name" value="PyrdxlP-dep_Trfase_major"/>
</dbReference>
<evidence type="ECO:0000256" key="10">
    <source>
        <dbReference type="HAMAP-Rule" id="MF_00051"/>
    </source>
</evidence>
<dbReference type="NCBIfam" id="NF000586">
    <property type="entry name" value="PRK00011.1"/>
    <property type="match status" value="1"/>
</dbReference>
<dbReference type="KEGG" id="hhq:HPSH169_00895"/>
<dbReference type="CDD" id="cd00378">
    <property type="entry name" value="SHMT"/>
    <property type="match status" value="1"/>
</dbReference>
<comment type="pathway">
    <text evidence="10">Amino-acid biosynthesis; glycine biosynthesis; glycine from L-serine: step 1/1.</text>
</comment>
<dbReference type="UniPathway" id="UPA00193"/>
<reference evidence="13 14" key="1">
    <citation type="submission" date="2012-04" db="EMBL/GenBank/DDBJ databases">
        <authorList>
            <person name="Kersulyte D."/>
            <person name="Cabrera L."/>
            <person name="Pacheco R."/>
            <person name="Herrera P."/>
            <person name="Rodriguez C."/>
            <person name="Gilman R.H."/>
            <person name="Berg D.E."/>
        </authorList>
    </citation>
    <scope>NUCLEOTIDE SEQUENCE [LARGE SCALE GENOMIC DNA]</scope>
    <source>
        <strain evidence="13 14">Shi169</strain>
    </source>
</reference>
<dbReference type="GO" id="GO:0030170">
    <property type="term" value="F:pyridoxal phosphate binding"/>
    <property type="evidence" value="ECO:0007669"/>
    <property type="project" value="UniProtKB-UniRule"/>
</dbReference>
<accession>A0A0E0W9U4</accession>
<dbReference type="GO" id="GO:0005829">
    <property type="term" value="C:cytosol"/>
    <property type="evidence" value="ECO:0007669"/>
    <property type="project" value="TreeGrafter"/>
</dbReference>
<evidence type="ECO:0000256" key="11">
    <source>
        <dbReference type="PIRSR" id="PIRSR000412-50"/>
    </source>
</evidence>
<dbReference type="EC" id="2.1.2.1" evidence="10"/>
<comment type="function">
    <text evidence="10">Catalyzes the reversible interconversion of serine and glycine with tetrahydrofolate (THF) serving as the one-carbon carrier. This reaction serves as the major source of one-carbon groups required for the biosynthesis of purines, thymidylate, methionine, and other important biomolecules. Also exhibits THF-independent aldolase activity toward beta-hydroxyamino acids, producing glycine and aldehydes, via a retro-aldol mechanism.</text>
</comment>
<dbReference type="GO" id="GO:0008168">
    <property type="term" value="F:methyltransferase activity"/>
    <property type="evidence" value="ECO:0007669"/>
    <property type="project" value="UniProtKB-KW"/>
</dbReference>
<dbReference type="PIRSF" id="PIRSF000412">
    <property type="entry name" value="SHMT"/>
    <property type="match status" value="1"/>
</dbReference>
<keyword evidence="8 10" id="KW-0808">Transferase</keyword>
<dbReference type="Proteomes" id="UP000005007">
    <property type="component" value="Chromosome"/>
</dbReference>
<evidence type="ECO:0000256" key="1">
    <source>
        <dbReference type="ARBA" id="ARBA00001933"/>
    </source>
</evidence>
<evidence type="ECO:0000259" key="12">
    <source>
        <dbReference type="Pfam" id="PF00464"/>
    </source>
</evidence>
<dbReference type="Pfam" id="PF00464">
    <property type="entry name" value="SHMT"/>
    <property type="match status" value="1"/>
</dbReference>
<keyword evidence="7 10" id="KW-0028">Amino-acid biosynthesis</keyword>
<dbReference type="InterPro" id="IPR015424">
    <property type="entry name" value="PyrdxlP-dep_Trfase"/>
</dbReference>
<dbReference type="PANTHER" id="PTHR11680">
    <property type="entry name" value="SERINE HYDROXYMETHYLTRANSFERASE"/>
    <property type="match status" value="1"/>
</dbReference>
<dbReference type="GO" id="GO:0019264">
    <property type="term" value="P:glycine biosynthetic process from serine"/>
    <property type="evidence" value="ECO:0007669"/>
    <property type="project" value="UniProtKB-UniRule"/>
</dbReference>
<protein>
    <recommendedName>
        <fullName evidence="10">Serine hydroxymethyltransferase</fullName>
        <shortName evidence="10">SHMT</shortName>
        <shortName evidence="10">Serine methylase</shortName>
        <ecNumber evidence="10">2.1.2.1</ecNumber>
    </recommendedName>
</protein>
<dbReference type="InterPro" id="IPR015422">
    <property type="entry name" value="PyrdxlP-dep_Trfase_small"/>
</dbReference>
<proteinExistence type="inferred from homology"/>
<evidence type="ECO:0000256" key="3">
    <source>
        <dbReference type="ARBA" id="ARBA00006376"/>
    </source>
</evidence>
<keyword evidence="13" id="KW-0489">Methyltransferase</keyword>
<organism evidence="13 14">
    <name type="scientific">Helicobacter pylori Shi169</name>
    <dbReference type="NCBI Taxonomy" id="1163741"/>
    <lineage>
        <taxon>Bacteria</taxon>
        <taxon>Pseudomonadati</taxon>
        <taxon>Campylobacterota</taxon>
        <taxon>Epsilonproteobacteria</taxon>
        <taxon>Campylobacterales</taxon>
        <taxon>Helicobacteraceae</taxon>
        <taxon>Helicobacter</taxon>
    </lineage>
</organism>
<feature type="binding site" evidence="10">
    <location>
        <position position="118"/>
    </location>
    <ligand>
        <name>(6S)-5,6,7,8-tetrahydrofolate</name>
        <dbReference type="ChEBI" id="CHEBI:57453"/>
    </ligand>
</feature>
<dbReference type="UniPathway" id="UPA00288">
    <property type="reaction ID" value="UER01023"/>
</dbReference>
<name>A0A0E0W9U4_HELPX</name>
<dbReference type="PROSITE" id="PS00096">
    <property type="entry name" value="SHMT"/>
    <property type="match status" value="1"/>
</dbReference>
<gene>
    <name evidence="10" type="primary">glyA</name>
    <name evidence="13" type="ORF">HPSH169_00895</name>
</gene>
<evidence type="ECO:0000313" key="14">
    <source>
        <dbReference type="Proteomes" id="UP000005007"/>
    </source>
</evidence>
<dbReference type="GO" id="GO:0035999">
    <property type="term" value="P:tetrahydrofolate interconversion"/>
    <property type="evidence" value="ECO:0007669"/>
    <property type="project" value="UniProtKB-UniRule"/>
</dbReference>
<evidence type="ECO:0000256" key="5">
    <source>
        <dbReference type="ARBA" id="ARBA00022490"/>
    </source>
</evidence>
<dbReference type="InterPro" id="IPR019798">
    <property type="entry name" value="Ser_HO-MeTrfase_PLP_BS"/>
</dbReference>
<evidence type="ECO:0000256" key="2">
    <source>
        <dbReference type="ARBA" id="ARBA00004496"/>
    </source>
</evidence>
<feature type="binding site" evidence="10">
    <location>
        <begin position="122"/>
        <end position="124"/>
    </location>
    <ligand>
        <name>(6S)-5,6,7,8-tetrahydrofolate</name>
        <dbReference type="ChEBI" id="CHEBI:57453"/>
    </ligand>
</feature>
<sequence>MAYFLEQTDSEIFELIFEEYKRQNEHLEMIASENYTFASVMEAMGSVLTNKYAEGYPNKRYYGGCEVVDKIESLAIERAKKLFNCQFANVQAHSGSQANNAVYHALLKPYDKILGMDLSCGGHLTHGAKVSLTGKHYQSFFYGVNLDGYIDYEEALKIAQSVKPEIIVCGFSAYPREIDFKKFREIADEVGALLLGDIAHVAGLVVTGEHAHPFPHCHVVSSTTHKTLRGPRGGLILTNDEEIAAKIDKAIFPGTQGGPLMHAIAAKAVGFKENLKPEFKAYAQLVKSNMQVLAKALQEKNHKLVSGGTSNHLLLMDFLDKPYSGKDADLALGNAGITVNKNTIPGETRSPFVTSGIRIGSAALSARGMGAKEFEIIGNKISDILNDINNVSLQLHVKEELKAMASQFPVYQQPIF</sequence>
<dbReference type="HOGENOM" id="CLU_022477_2_1_7"/>
<comment type="catalytic activity">
    <reaction evidence="10">
        <text>(6R)-5,10-methylene-5,6,7,8-tetrahydrofolate + glycine + H2O = (6S)-5,6,7,8-tetrahydrofolate + L-serine</text>
        <dbReference type="Rhea" id="RHEA:15481"/>
        <dbReference type="ChEBI" id="CHEBI:15377"/>
        <dbReference type="ChEBI" id="CHEBI:15636"/>
        <dbReference type="ChEBI" id="CHEBI:33384"/>
        <dbReference type="ChEBI" id="CHEBI:57305"/>
        <dbReference type="ChEBI" id="CHEBI:57453"/>
        <dbReference type="EC" id="2.1.2.1"/>
    </reaction>
</comment>
<dbReference type="AlphaFoldDB" id="A0A0E0W9U4"/>
<keyword evidence="9 10" id="KW-0663">Pyridoxal phosphate</keyword>
<dbReference type="SUPFAM" id="SSF53383">
    <property type="entry name" value="PLP-dependent transferases"/>
    <property type="match status" value="1"/>
</dbReference>
<comment type="subunit">
    <text evidence="4 10">Homodimer.</text>
</comment>
<dbReference type="RefSeq" id="WP_000323089.1">
    <property type="nucleotide sequence ID" value="NC_017740.1"/>
</dbReference>
<comment type="subcellular location">
    <subcellularLocation>
        <location evidence="2 10">Cytoplasm</location>
    </subcellularLocation>
</comment>
<feature type="binding site" evidence="10">
    <location>
        <position position="241"/>
    </location>
    <ligand>
        <name>(6S)-5,6,7,8-tetrahydrofolate</name>
        <dbReference type="ChEBI" id="CHEBI:57453"/>
    </ligand>
</feature>
<keyword evidence="5 10" id="KW-0963">Cytoplasm</keyword>
<evidence type="ECO:0000256" key="8">
    <source>
        <dbReference type="ARBA" id="ARBA00022679"/>
    </source>
</evidence>
<dbReference type="HAMAP" id="MF_00051">
    <property type="entry name" value="SHMT"/>
    <property type="match status" value="1"/>
</dbReference>
<keyword evidence="6 10" id="KW-0554">One-carbon metabolism</keyword>
<comment type="cofactor">
    <cofactor evidence="1 10 11">
        <name>pyridoxal 5'-phosphate</name>
        <dbReference type="ChEBI" id="CHEBI:597326"/>
    </cofactor>
</comment>
<comment type="similarity">
    <text evidence="3 10">Belongs to the SHMT family.</text>
</comment>
<dbReference type="PATRIC" id="fig|1163741.3.peg.184"/>
<dbReference type="InterPro" id="IPR039429">
    <property type="entry name" value="SHMT-like_dom"/>
</dbReference>
<dbReference type="EMBL" id="CP003473">
    <property type="protein sequence ID" value="AFH98889.1"/>
    <property type="molecule type" value="Genomic_DNA"/>
</dbReference>
<dbReference type="PANTHER" id="PTHR11680:SF50">
    <property type="entry name" value="SERINE HYDROXYMETHYLTRANSFERASE"/>
    <property type="match status" value="1"/>
</dbReference>